<dbReference type="CDD" id="cd00798">
    <property type="entry name" value="INT_XerDC_C"/>
    <property type="match status" value="1"/>
</dbReference>
<dbReference type="InterPro" id="IPR011010">
    <property type="entry name" value="DNA_brk_join_enz"/>
</dbReference>
<accession>D4H8F0</accession>
<dbReference type="HAMAP" id="MF_01808">
    <property type="entry name" value="Recomb_XerC_XerD"/>
    <property type="match status" value="1"/>
</dbReference>
<evidence type="ECO:0000256" key="2">
    <source>
        <dbReference type="ARBA" id="ARBA00022490"/>
    </source>
</evidence>
<dbReference type="AlphaFoldDB" id="D4H8F0"/>
<evidence type="ECO:0000256" key="7">
    <source>
        <dbReference type="ARBA" id="ARBA00023172"/>
    </source>
</evidence>
<dbReference type="GO" id="GO:0003677">
    <property type="term" value="F:DNA binding"/>
    <property type="evidence" value="ECO:0007669"/>
    <property type="project" value="UniProtKB-UniRule"/>
</dbReference>
<dbReference type="STRING" id="522772.Dacet_1530"/>
<feature type="domain" description="Core-binding (CB)" evidence="11">
    <location>
        <begin position="1"/>
        <end position="83"/>
    </location>
</feature>
<dbReference type="InterPro" id="IPR004107">
    <property type="entry name" value="Integrase_SAM-like_N"/>
</dbReference>
<dbReference type="GO" id="GO:0005737">
    <property type="term" value="C:cytoplasm"/>
    <property type="evidence" value="ECO:0007669"/>
    <property type="project" value="UniProtKB-SubCell"/>
</dbReference>
<dbReference type="EMBL" id="CP001968">
    <property type="protein sequence ID" value="ADD68299.1"/>
    <property type="molecule type" value="Genomic_DNA"/>
</dbReference>
<keyword evidence="7 9" id="KW-0233">DNA recombination</keyword>
<dbReference type="KEGG" id="dap:Dacet_1530"/>
<keyword evidence="2 9" id="KW-0963">Cytoplasm</keyword>
<protein>
    <recommendedName>
        <fullName evidence="9">Tyrosine recombinase XerC</fullName>
    </recommendedName>
</protein>
<comment type="subcellular location">
    <subcellularLocation>
        <location evidence="1 9">Cytoplasm</location>
    </subcellularLocation>
</comment>
<dbReference type="GO" id="GO:0006313">
    <property type="term" value="P:DNA transposition"/>
    <property type="evidence" value="ECO:0007669"/>
    <property type="project" value="UniProtKB-UniRule"/>
</dbReference>
<feature type="domain" description="Tyr recombinase" evidence="10">
    <location>
        <begin position="104"/>
        <end position="287"/>
    </location>
</feature>
<dbReference type="FunCoup" id="D4H8F0">
    <property type="interactions" value="182"/>
</dbReference>
<dbReference type="InterPro" id="IPR013762">
    <property type="entry name" value="Integrase-like_cat_sf"/>
</dbReference>
<evidence type="ECO:0000313" key="13">
    <source>
        <dbReference type="Proteomes" id="UP000002012"/>
    </source>
</evidence>
<evidence type="ECO:0000256" key="3">
    <source>
        <dbReference type="ARBA" id="ARBA00022618"/>
    </source>
</evidence>
<dbReference type="Pfam" id="PF02899">
    <property type="entry name" value="Phage_int_SAM_1"/>
    <property type="match status" value="1"/>
</dbReference>
<evidence type="ECO:0000256" key="5">
    <source>
        <dbReference type="ARBA" id="ARBA00022908"/>
    </source>
</evidence>
<dbReference type="eggNOG" id="COG4974">
    <property type="taxonomic scope" value="Bacteria"/>
</dbReference>
<dbReference type="PaxDb" id="522772-Dacet_1530"/>
<dbReference type="SUPFAM" id="SSF56349">
    <property type="entry name" value="DNA breaking-rejoining enzymes"/>
    <property type="match status" value="1"/>
</dbReference>
<dbReference type="GO" id="GO:0051301">
    <property type="term" value="P:cell division"/>
    <property type="evidence" value="ECO:0007669"/>
    <property type="project" value="UniProtKB-KW"/>
</dbReference>
<name>D4H8F0_DENA2</name>
<dbReference type="PROSITE" id="PS51898">
    <property type="entry name" value="TYR_RECOMBINASE"/>
    <property type="match status" value="1"/>
</dbReference>
<evidence type="ECO:0000256" key="8">
    <source>
        <dbReference type="ARBA" id="ARBA00023306"/>
    </source>
</evidence>
<dbReference type="InParanoid" id="D4H8F0"/>
<feature type="active site" evidence="9">
    <location>
        <position position="239"/>
    </location>
</feature>
<dbReference type="InterPro" id="IPR050090">
    <property type="entry name" value="Tyrosine_recombinase_XerCD"/>
</dbReference>
<dbReference type="Proteomes" id="UP000002012">
    <property type="component" value="Chromosome"/>
</dbReference>
<gene>
    <name evidence="9" type="primary">xerC</name>
    <name evidence="12" type="ordered locus">Dacet_1530</name>
</gene>
<keyword evidence="8 9" id="KW-0131">Cell cycle</keyword>
<reference evidence="12 13" key="1">
    <citation type="journal article" date="2010" name="Stand. Genomic Sci.">
        <title>Complete genome sequence of Denitrovibrio acetiphilus type strain (N2460).</title>
        <authorList>
            <person name="Kiss H."/>
            <person name="Lang E."/>
            <person name="Lapidus A."/>
            <person name="Copeland A."/>
            <person name="Nolan M."/>
            <person name="Glavina Del Rio T."/>
            <person name="Chen F."/>
            <person name="Lucas S."/>
            <person name="Tice H."/>
            <person name="Cheng J.F."/>
            <person name="Han C."/>
            <person name="Goodwin L."/>
            <person name="Pitluck S."/>
            <person name="Liolios K."/>
            <person name="Pati A."/>
            <person name="Ivanova N."/>
            <person name="Mavromatis K."/>
            <person name="Chen A."/>
            <person name="Palaniappan K."/>
            <person name="Land M."/>
            <person name="Hauser L."/>
            <person name="Chang Y.J."/>
            <person name="Jeffries C.D."/>
            <person name="Detter J.C."/>
            <person name="Brettin T."/>
            <person name="Spring S."/>
            <person name="Rohde M."/>
            <person name="Goker M."/>
            <person name="Woyke T."/>
            <person name="Bristow J."/>
            <person name="Eisen J.A."/>
            <person name="Markowitz V."/>
            <person name="Hugenholtz P."/>
            <person name="Kyrpides N.C."/>
            <person name="Klenk H.P."/>
        </authorList>
    </citation>
    <scope>NUCLEOTIDE SEQUENCE [LARGE SCALE GENOMIC DNA]</scope>
    <source>
        <strain evidence="13">DSM 12809 / NBRC 114555 / N2460</strain>
    </source>
</reference>
<organism evidence="12 13">
    <name type="scientific">Denitrovibrio acetiphilus (strain DSM 12809 / NBRC 114555 / N2460)</name>
    <dbReference type="NCBI Taxonomy" id="522772"/>
    <lineage>
        <taxon>Bacteria</taxon>
        <taxon>Pseudomonadati</taxon>
        <taxon>Deferribacterota</taxon>
        <taxon>Deferribacteres</taxon>
        <taxon>Deferribacterales</taxon>
        <taxon>Geovibrionaceae</taxon>
        <taxon>Denitrovibrio</taxon>
    </lineage>
</organism>
<keyword evidence="3 9" id="KW-0132">Cell division</keyword>
<evidence type="ECO:0000256" key="1">
    <source>
        <dbReference type="ARBA" id="ARBA00004496"/>
    </source>
</evidence>
<dbReference type="InterPro" id="IPR010998">
    <property type="entry name" value="Integrase_recombinase_N"/>
</dbReference>
<dbReference type="GO" id="GO:0007059">
    <property type="term" value="P:chromosome segregation"/>
    <property type="evidence" value="ECO:0007669"/>
    <property type="project" value="UniProtKB-UniRule"/>
</dbReference>
<dbReference type="OrthoDB" id="9801717at2"/>
<keyword evidence="4 9" id="KW-0159">Chromosome partition</keyword>
<dbReference type="Gene3D" id="1.10.150.130">
    <property type="match status" value="1"/>
</dbReference>
<feature type="active site" evidence="9">
    <location>
        <position position="168"/>
    </location>
</feature>
<sequence length="295" mass="34178">MDNAKLVSNFTNWMQYEMGLAENSVKAYHQDIENYIAFTLKPLVECGAQELVAYMTHLRKSGASIETVQRRISGISRFYDFLIMEKIISSNPVGFVSKPSKWEKLPVFLNFDEVEKLINSPDMSSGLGYRDRIIFETMYSTGMRISELVGLKVLDMDMHREIMKVTGKGSKQRFVPMYGSLAEKMKTYLDIRHDSLVKERDEGWLFLSRNGKKLDREYVWMIIKKYCERAGIKKNVSPHTLRHSFATHLLTNGADLRTIQVLLGHVDLSTTERYTQVTDNKARNTLLNCHPRFRK</sequence>
<dbReference type="Gene3D" id="1.10.443.10">
    <property type="entry name" value="Intergrase catalytic core"/>
    <property type="match status" value="1"/>
</dbReference>
<dbReference type="InterPro" id="IPR023009">
    <property type="entry name" value="Tyrosine_recombinase_XerC/XerD"/>
</dbReference>
<evidence type="ECO:0000259" key="10">
    <source>
        <dbReference type="PROSITE" id="PS51898"/>
    </source>
</evidence>
<dbReference type="GO" id="GO:0009037">
    <property type="term" value="F:tyrosine-based site-specific recombinase activity"/>
    <property type="evidence" value="ECO:0007669"/>
    <property type="project" value="UniProtKB-UniRule"/>
</dbReference>
<keyword evidence="5 9" id="KW-0229">DNA integration</keyword>
<evidence type="ECO:0000256" key="6">
    <source>
        <dbReference type="ARBA" id="ARBA00023125"/>
    </source>
</evidence>
<dbReference type="HOGENOM" id="CLU_027562_9_6_0"/>
<proteinExistence type="inferred from homology"/>
<comment type="subunit">
    <text evidence="9">Forms a cyclic heterotetrameric complex composed of two molecules of XerC and two molecules of XerD.</text>
</comment>
<feature type="active site" evidence="9">
    <location>
        <position position="144"/>
    </location>
</feature>
<dbReference type="NCBIfam" id="NF040815">
    <property type="entry name" value="recomb_XerA_Arch"/>
    <property type="match status" value="1"/>
</dbReference>
<keyword evidence="13" id="KW-1185">Reference proteome</keyword>
<evidence type="ECO:0000313" key="12">
    <source>
        <dbReference type="EMBL" id="ADD68299.1"/>
    </source>
</evidence>
<dbReference type="NCBIfam" id="NF001399">
    <property type="entry name" value="PRK00283.1"/>
    <property type="match status" value="1"/>
</dbReference>
<comment type="function">
    <text evidence="9">Site-specific tyrosine recombinase, which acts by catalyzing the cutting and rejoining of the recombining DNA molecules. The XerC-XerD complex is essential to convert dimers of the bacterial chromosome into monomers to permit their segregation at cell division. It also contributes to the segregational stability of plasmids.</text>
</comment>
<evidence type="ECO:0000256" key="9">
    <source>
        <dbReference type="HAMAP-Rule" id="MF_01808"/>
    </source>
</evidence>
<dbReference type="Pfam" id="PF00589">
    <property type="entry name" value="Phage_integrase"/>
    <property type="match status" value="1"/>
</dbReference>
<feature type="active site" description="O-(3'-phospho-DNA)-tyrosine intermediate" evidence="9">
    <location>
        <position position="274"/>
    </location>
</feature>
<evidence type="ECO:0000256" key="4">
    <source>
        <dbReference type="ARBA" id="ARBA00022829"/>
    </source>
</evidence>
<dbReference type="PANTHER" id="PTHR30349">
    <property type="entry name" value="PHAGE INTEGRASE-RELATED"/>
    <property type="match status" value="1"/>
</dbReference>
<dbReference type="InterPro" id="IPR002104">
    <property type="entry name" value="Integrase_catalytic"/>
</dbReference>
<feature type="active site" evidence="9">
    <location>
        <position position="242"/>
    </location>
</feature>
<dbReference type="PANTHER" id="PTHR30349:SF81">
    <property type="entry name" value="TYROSINE RECOMBINASE XERC"/>
    <property type="match status" value="1"/>
</dbReference>
<keyword evidence="6 9" id="KW-0238">DNA-binding</keyword>
<dbReference type="InterPro" id="IPR044068">
    <property type="entry name" value="CB"/>
</dbReference>
<feature type="active site" evidence="9">
    <location>
        <position position="265"/>
    </location>
</feature>
<comment type="similarity">
    <text evidence="9">Belongs to the 'phage' integrase family. XerC subfamily.</text>
</comment>
<evidence type="ECO:0000259" key="11">
    <source>
        <dbReference type="PROSITE" id="PS51900"/>
    </source>
</evidence>
<dbReference type="RefSeq" id="WP_013010813.1">
    <property type="nucleotide sequence ID" value="NC_013943.1"/>
</dbReference>
<dbReference type="PROSITE" id="PS51900">
    <property type="entry name" value="CB"/>
    <property type="match status" value="1"/>
</dbReference>